<evidence type="ECO:0000313" key="5">
    <source>
        <dbReference type="EMBL" id="MYH60971.1"/>
    </source>
</evidence>
<protein>
    <submittedName>
        <fullName evidence="5">Glycosyltransferase family 4 protein</fullName>
    </submittedName>
</protein>
<sequence length="404" mass="44879">MSEETGAALHTSTHAPLQRSRRKVGRLKVVLDAGPAVHQSAGLARYTESLASALWQHCRDTVDLNLFYNRHSGHQLPASLAPIPARAFPLGQYPWRLGVLACQLLRAPVVERRLDAGDIYHATEHLLPWTARPSVMTVHDLIFERFPQHHTLANRSFLRVAMPLFVRRADAIIAVSRHTKQDLLELYRTSPHKVHVVEEGIEARFRPSEREEVRLAIERHAIRKPYLLMVGTLEPRKNHALAFEALARLKAAGWPHSLVVAGRRGWLFDSVQSNVERLQLETDVIFTGRVPDADLPALYSGADCLLMPSLYEGFGIPVLEAMACGTPVVCSKVSSLPEVGGPAARYIETLTGEGLAEAVLEVLSNPQMAEQMRTEGLNRAARFSWRDAARQTVEVYNAAAGLHP</sequence>
<name>A0A6B1FY78_9CHLR</name>
<feature type="domain" description="Glycosyl transferase family 1" evidence="3">
    <location>
        <begin position="223"/>
        <end position="376"/>
    </location>
</feature>
<dbReference type="FunFam" id="3.40.50.2000:FF:000119">
    <property type="entry name" value="Glycosyl transferase group 1"/>
    <property type="match status" value="1"/>
</dbReference>
<keyword evidence="1 5" id="KW-0808">Transferase</keyword>
<evidence type="ECO:0000259" key="3">
    <source>
        <dbReference type="Pfam" id="PF00534"/>
    </source>
</evidence>
<dbReference type="Gene3D" id="3.40.50.2000">
    <property type="entry name" value="Glycogen Phosphorylase B"/>
    <property type="match status" value="2"/>
</dbReference>
<dbReference type="EMBL" id="VYDA01000158">
    <property type="protein sequence ID" value="MYH60971.1"/>
    <property type="molecule type" value="Genomic_DNA"/>
</dbReference>
<dbReference type="Pfam" id="PF00534">
    <property type="entry name" value="Glycos_transf_1"/>
    <property type="match status" value="1"/>
</dbReference>
<dbReference type="CDD" id="cd03809">
    <property type="entry name" value="GT4_MtfB-like"/>
    <property type="match status" value="1"/>
</dbReference>
<feature type="domain" description="Glycosyltransferase subfamily 4-like N-terminal" evidence="4">
    <location>
        <begin position="42"/>
        <end position="202"/>
    </location>
</feature>
<dbReference type="PANTHER" id="PTHR46401:SF2">
    <property type="entry name" value="GLYCOSYLTRANSFERASE WBBK-RELATED"/>
    <property type="match status" value="1"/>
</dbReference>
<reference evidence="5" key="1">
    <citation type="submission" date="2019-09" db="EMBL/GenBank/DDBJ databases">
        <title>Characterisation of the sponge microbiome using genome-centric metagenomics.</title>
        <authorList>
            <person name="Engelberts J.P."/>
            <person name="Robbins S.J."/>
            <person name="De Goeij J.M."/>
            <person name="Aranda M."/>
            <person name="Bell S.C."/>
            <person name="Webster N.S."/>
        </authorList>
    </citation>
    <scope>NUCLEOTIDE SEQUENCE</scope>
    <source>
        <strain evidence="5">SB0675_bin_29</strain>
    </source>
</reference>
<evidence type="ECO:0000259" key="4">
    <source>
        <dbReference type="Pfam" id="PF13439"/>
    </source>
</evidence>
<dbReference type="GO" id="GO:0016757">
    <property type="term" value="F:glycosyltransferase activity"/>
    <property type="evidence" value="ECO:0007669"/>
    <property type="project" value="InterPro"/>
</dbReference>
<comment type="caution">
    <text evidence="5">The sequence shown here is derived from an EMBL/GenBank/DDBJ whole genome shotgun (WGS) entry which is preliminary data.</text>
</comment>
<accession>A0A6B1FY78</accession>
<organism evidence="5">
    <name type="scientific">Caldilineaceae bacterium SB0675_bin_29</name>
    <dbReference type="NCBI Taxonomy" id="2605266"/>
    <lineage>
        <taxon>Bacteria</taxon>
        <taxon>Bacillati</taxon>
        <taxon>Chloroflexota</taxon>
        <taxon>Caldilineae</taxon>
        <taxon>Caldilineales</taxon>
        <taxon>Caldilineaceae</taxon>
    </lineage>
</organism>
<proteinExistence type="predicted"/>
<dbReference type="InterPro" id="IPR028098">
    <property type="entry name" value="Glyco_trans_4-like_N"/>
</dbReference>
<dbReference type="Pfam" id="PF13439">
    <property type="entry name" value="Glyco_transf_4"/>
    <property type="match status" value="1"/>
</dbReference>
<evidence type="ECO:0000256" key="2">
    <source>
        <dbReference type="SAM" id="MobiDB-lite"/>
    </source>
</evidence>
<evidence type="ECO:0000256" key="1">
    <source>
        <dbReference type="ARBA" id="ARBA00022679"/>
    </source>
</evidence>
<feature type="region of interest" description="Disordered" evidence="2">
    <location>
        <begin position="1"/>
        <end position="21"/>
    </location>
</feature>
<dbReference type="PANTHER" id="PTHR46401">
    <property type="entry name" value="GLYCOSYLTRANSFERASE WBBK-RELATED"/>
    <property type="match status" value="1"/>
</dbReference>
<gene>
    <name evidence="5" type="ORF">F4148_04165</name>
</gene>
<dbReference type="GO" id="GO:0009103">
    <property type="term" value="P:lipopolysaccharide biosynthetic process"/>
    <property type="evidence" value="ECO:0007669"/>
    <property type="project" value="TreeGrafter"/>
</dbReference>
<dbReference type="AlphaFoldDB" id="A0A6B1FY78"/>
<dbReference type="InterPro" id="IPR001296">
    <property type="entry name" value="Glyco_trans_1"/>
</dbReference>
<dbReference type="SUPFAM" id="SSF53756">
    <property type="entry name" value="UDP-Glycosyltransferase/glycogen phosphorylase"/>
    <property type="match status" value="1"/>
</dbReference>